<accession>A0A0A0HU96</accession>
<dbReference type="HOGENOM" id="CLU_1579014_0_0_1"/>
<dbReference type="PANTHER" id="PTHR42470">
    <property type="entry name" value="VAST DOMAIN-CONTAINING PROTEIN"/>
    <property type="match status" value="1"/>
</dbReference>
<gene>
    <name evidence="3" type="ORF">PADG_12270</name>
</gene>
<dbReference type="VEuPathDB" id="FungiDB:PADG_12270"/>
<dbReference type="STRING" id="502780.A0A0A0HU96"/>
<dbReference type="InterPro" id="IPR057684">
    <property type="entry name" value="DUF7924"/>
</dbReference>
<evidence type="ECO:0000313" key="3">
    <source>
        <dbReference type="EMBL" id="KGM91591.1"/>
    </source>
</evidence>
<feature type="domain" description="DUF7924" evidence="2">
    <location>
        <begin position="1"/>
        <end position="82"/>
    </location>
</feature>
<dbReference type="KEGG" id="pbn:PADG_12270"/>
<dbReference type="InParanoid" id="A0A0A0HU96"/>
<dbReference type="OrthoDB" id="5400850at2759"/>
<dbReference type="PANTHER" id="PTHR42470:SF2">
    <property type="match status" value="1"/>
</dbReference>
<organism evidence="3 4">
    <name type="scientific">Paracoccidioides brasiliensis (strain Pb18)</name>
    <dbReference type="NCBI Taxonomy" id="502780"/>
    <lineage>
        <taxon>Eukaryota</taxon>
        <taxon>Fungi</taxon>
        <taxon>Dikarya</taxon>
        <taxon>Ascomycota</taxon>
        <taxon>Pezizomycotina</taxon>
        <taxon>Eurotiomycetes</taxon>
        <taxon>Eurotiomycetidae</taxon>
        <taxon>Onygenales</taxon>
        <taxon>Ajellomycetaceae</taxon>
        <taxon>Paracoccidioides</taxon>
    </lineage>
</organism>
<dbReference type="EMBL" id="KN275967">
    <property type="protein sequence ID" value="KGM91591.1"/>
    <property type="molecule type" value="Genomic_DNA"/>
</dbReference>
<protein>
    <recommendedName>
        <fullName evidence="2">DUF7924 domain-containing protein</fullName>
    </recommendedName>
</protein>
<dbReference type="RefSeq" id="XP_010762914.1">
    <property type="nucleotide sequence ID" value="XM_010764612.1"/>
</dbReference>
<dbReference type="GeneID" id="22588167"/>
<evidence type="ECO:0000256" key="1">
    <source>
        <dbReference type="SAM" id="SignalP"/>
    </source>
</evidence>
<dbReference type="eggNOG" id="ENOG502SK65">
    <property type="taxonomic scope" value="Eukaryota"/>
</dbReference>
<reference evidence="3 4" key="1">
    <citation type="journal article" date="2011" name="PLoS Genet.">
        <title>Comparative genomic analysis of human fungal pathogens causing paracoccidioidomycosis.</title>
        <authorList>
            <person name="Desjardins C.A."/>
            <person name="Champion M.D."/>
            <person name="Holder J.W."/>
            <person name="Muszewska A."/>
            <person name="Goldberg J."/>
            <person name="Bailao A.M."/>
            <person name="Brigido M.M."/>
            <person name="Ferreira M.E."/>
            <person name="Garcia A.M."/>
            <person name="Grynberg M."/>
            <person name="Gujja S."/>
            <person name="Heiman D.I."/>
            <person name="Henn M.R."/>
            <person name="Kodira C.D."/>
            <person name="Leon-Narvaez H."/>
            <person name="Longo L.V."/>
            <person name="Ma L.J."/>
            <person name="Malavazi I."/>
            <person name="Matsuo A.L."/>
            <person name="Morais F.V."/>
            <person name="Pereira M."/>
            <person name="Rodriguez-Brito S."/>
            <person name="Sakthikumar S."/>
            <person name="Salem-Izacc S.M."/>
            <person name="Sykes S.M."/>
            <person name="Teixeira M.M."/>
            <person name="Vallejo M.C."/>
            <person name="Walter M.E."/>
            <person name="Yandava C."/>
            <person name="Young S."/>
            <person name="Zeng Q."/>
            <person name="Zucker J."/>
            <person name="Felipe M.S."/>
            <person name="Goldman G.H."/>
            <person name="Haas B.J."/>
            <person name="McEwen J.G."/>
            <person name="Nino-Vega G."/>
            <person name="Puccia R."/>
            <person name="San-Blas G."/>
            <person name="Soares C.M."/>
            <person name="Birren B.W."/>
            <person name="Cuomo C.A."/>
        </authorList>
    </citation>
    <scope>NUCLEOTIDE SEQUENCE [LARGE SCALE GENOMIC DNA]</scope>
    <source>
        <strain evidence="3 4">Pb18</strain>
    </source>
</reference>
<dbReference type="Pfam" id="PF25545">
    <property type="entry name" value="DUF7924"/>
    <property type="match status" value="1"/>
</dbReference>
<proteinExistence type="predicted"/>
<keyword evidence="4" id="KW-1185">Reference proteome</keyword>
<feature type="chain" id="PRO_5001963497" description="DUF7924 domain-containing protein" evidence="1">
    <location>
        <begin position="22"/>
        <end position="169"/>
    </location>
</feature>
<evidence type="ECO:0000313" key="4">
    <source>
        <dbReference type="Proteomes" id="UP000001628"/>
    </source>
</evidence>
<dbReference type="Proteomes" id="UP000001628">
    <property type="component" value="Unassembled WGS sequence"/>
</dbReference>
<sequence>MATYYLYFLFLTCEVTCGAASLDIADRQNAHSATIAVRATVELFKLVKREREVDREILTFSISHDHTAVRICGHYAVLDVRTSSTPNNSQQSNVESVLIINDDDTANQVSWAILTPQRLHQPLLTMNELKQVRTTLSDGRTDARTCGRGTSVNTANINICIIAFIANPP</sequence>
<evidence type="ECO:0000259" key="2">
    <source>
        <dbReference type="Pfam" id="PF25545"/>
    </source>
</evidence>
<name>A0A0A0HU96_PARBD</name>
<dbReference type="AlphaFoldDB" id="A0A0A0HU96"/>
<keyword evidence="1" id="KW-0732">Signal</keyword>
<feature type="signal peptide" evidence="1">
    <location>
        <begin position="1"/>
        <end position="21"/>
    </location>
</feature>